<feature type="transmembrane region" description="Helical" evidence="1">
    <location>
        <begin position="61"/>
        <end position="80"/>
    </location>
</feature>
<proteinExistence type="predicted"/>
<evidence type="ECO:0000313" key="3">
    <source>
        <dbReference type="EMBL" id="MCD7107666.1"/>
    </source>
</evidence>
<dbReference type="InterPro" id="IPR001054">
    <property type="entry name" value="A/G_cyclase"/>
</dbReference>
<feature type="transmembrane region" description="Helical" evidence="1">
    <location>
        <begin position="201"/>
        <end position="220"/>
    </location>
</feature>
<dbReference type="InterPro" id="IPR050697">
    <property type="entry name" value="Adenylyl/Guanylyl_Cyclase_3/4"/>
</dbReference>
<feature type="transmembrane region" description="Helical" evidence="1">
    <location>
        <begin position="129"/>
        <end position="159"/>
    </location>
</feature>
<comment type="caution">
    <text evidence="3">The sequence shown here is derived from an EMBL/GenBank/DDBJ whole genome shotgun (WGS) entry which is preliminary data.</text>
</comment>
<evidence type="ECO:0000256" key="1">
    <source>
        <dbReference type="SAM" id="Phobius"/>
    </source>
</evidence>
<accession>A0A9X1SYV5</accession>
<reference evidence="3" key="1">
    <citation type="submission" date="2021-12" db="EMBL/GenBank/DDBJ databases">
        <authorList>
            <person name="Li Y."/>
        </authorList>
    </citation>
    <scope>NUCLEOTIDE SEQUENCE</scope>
    <source>
        <strain evidence="3">DKSPLA3</strain>
    </source>
</reference>
<feature type="transmembrane region" description="Helical" evidence="1">
    <location>
        <begin position="31"/>
        <end position="54"/>
    </location>
</feature>
<keyword evidence="1" id="KW-0812">Transmembrane</keyword>
<dbReference type="AlphaFoldDB" id="A0A9X1SYV5"/>
<protein>
    <submittedName>
        <fullName evidence="3">Adenylate/guanylate cyclase domain-containing protein</fullName>
    </submittedName>
</protein>
<organism evidence="3 4">
    <name type="scientific">Rhizobium quercicola</name>
    <dbReference type="NCBI Taxonomy" id="2901226"/>
    <lineage>
        <taxon>Bacteria</taxon>
        <taxon>Pseudomonadati</taxon>
        <taxon>Pseudomonadota</taxon>
        <taxon>Alphaproteobacteria</taxon>
        <taxon>Hyphomicrobiales</taxon>
        <taxon>Rhizobiaceae</taxon>
        <taxon>Rhizobium/Agrobacterium group</taxon>
        <taxon>Rhizobium</taxon>
    </lineage>
</organism>
<keyword evidence="4" id="KW-1185">Reference proteome</keyword>
<dbReference type="Proteomes" id="UP001139089">
    <property type="component" value="Unassembled WGS sequence"/>
</dbReference>
<evidence type="ECO:0000259" key="2">
    <source>
        <dbReference type="PROSITE" id="PS50125"/>
    </source>
</evidence>
<feature type="domain" description="Guanylate cyclase" evidence="2">
    <location>
        <begin position="267"/>
        <end position="399"/>
    </location>
</feature>
<sequence>MLEWLQLQLSAALPGRSTSDEQSRRLHDAELAGLATAFRVRLCAVAVIALWLLVSTAWPRNMYYLSVSLAFLALSYIPYATRRHPAAWTIKLACTILDVALITSTILLPPFGDFASDWPIQTRTRGPEFSYVLLLLAESALTYSPILVVWTGGIIIAVWSFGINTIYDRVDTVRFTDAGDLTEMQALDRFLDPYFVGLTQMWVQVVTTGLFTLFLAIAVLRSRNTLIAQIKDNAVRESLARYVSPDVAHAMGDGVSSFGAPSKRAVAVMFVDIVGFTRMAEKRSPEQALALLRSFQKRGCDVLFACDGTLDKFLGDGFMATFGGVEPQTDAGGRALSCAFDLLDAYAAWNAKRLLRGAEPVRVAIGLHFGEVIVGNVGTSERREFTVIGDVVNVASRLERATRDLEGRLVVSDACLQAAGGLPPGRSFTRTLTVEIRGRDHPVRAHLA</sequence>
<dbReference type="CDD" id="cd07302">
    <property type="entry name" value="CHD"/>
    <property type="match status" value="1"/>
</dbReference>
<dbReference type="SUPFAM" id="SSF55073">
    <property type="entry name" value="Nucleotide cyclase"/>
    <property type="match status" value="1"/>
</dbReference>
<dbReference type="PANTHER" id="PTHR43081">
    <property type="entry name" value="ADENYLATE CYCLASE, TERMINAL-DIFFERENTIATION SPECIFIC-RELATED"/>
    <property type="match status" value="1"/>
</dbReference>
<dbReference type="GO" id="GO:0035556">
    <property type="term" value="P:intracellular signal transduction"/>
    <property type="evidence" value="ECO:0007669"/>
    <property type="project" value="InterPro"/>
</dbReference>
<evidence type="ECO:0000313" key="4">
    <source>
        <dbReference type="Proteomes" id="UP001139089"/>
    </source>
</evidence>
<dbReference type="RefSeq" id="WP_231811402.1">
    <property type="nucleotide sequence ID" value="NZ_JAJOZR010000001.1"/>
</dbReference>
<dbReference type="GO" id="GO:0004016">
    <property type="term" value="F:adenylate cyclase activity"/>
    <property type="evidence" value="ECO:0007669"/>
    <property type="project" value="UniProtKB-ARBA"/>
</dbReference>
<gene>
    <name evidence="3" type="ORF">LRX75_01310</name>
</gene>
<dbReference type="PANTHER" id="PTHR43081:SF1">
    <property type="entry name" value="ADENYLATE CYCLASE, TERMINAL-DIFFERENTIATION SPECIFIC"/>
    <property type="match status" value="1"/>
</dbReference>
<keyword evidence="1" id="KW-1133">Transmembrane helix</keyword>
<dbReference type="SMART" id="SM00044">
    <property type="entry name" value="CYCc"/>
    <property type="match status" value="1"/>
</dbReference>
<dbReference type="Gene3D" id="3.30.70.1230">
    <property type="entry name" value="Nucleotide cyclase"/>
    <property type="match status" value="1"/>
</dbReference>
<dbReference type="GO" id="GO:0006171">
    <property type="term" value="P:cAMP biosynthetic process"/>
    <property type="evidence" value="ECO:0007669"/>
    <property type="project" value="TreeGrafter"/>
</dbReference>
<dbReference type="EMBL" id="JAJOZR010000001">
    <property type="protein sequence ID" value="MCD7107666.1"/>
    <property type="molecule type" value="Genomic_DNA"/>
</dbReference>
<dbReference type="PROSITE" id="PS50125">
    <property type="entry name" value="GUANYLATE_CYCLASE_2"/>
    <property type="match status" value="1"/>
</dbReference>
<dbReference type="Pfam" id="PF00211">
    <property type="entry name" value="Guanylate_cyc"/>
    <property type="match status" value="1"/>
</dbReference>
<keyword evidence="1" id="KW-0472">Membrane</keyword>
<dbReference type="InterPro" id="IPR029787">
    <property type="entry name" value="Nucleotide_cyclase"/>
</dbReference>
<feature type="transmembrane region" description="Helical" evidence="1">
    <location>
        <begin position="86"/>
        <end position="108"/>
    </location>
</feature>
<name>A0A9X1SYV5_9HYPH</name>